<evidence type="ECO:0000259" key="3">
    <source>
        <dbReference type="Pfam" id="PF23357"/>
    </source>
</evidence>
<evidence type="ECO:0000259" key="2">
    <source>
        <dbReference type="Pfam" id="PF09822"/>
    </source>
</evidence>
<reference evidence="5" key="1">
    <citation type="journal article" date="2013" name="Stand. Genomic Sci.">
        <title>Genome sequence of the thermophilic fresh-water bacterium Spirochaeta caldaria type strain (H1(T)), reclassification of Spirochaeta caldaria, Spirochaeta stenostrepta, and Spirochaeta zuelzerae in the genus Treponema as Treponema caldaria comb. nov., Treponema stenostrepta comb. nov., and Treponema zuelzerae comb. nov., and emendation of the genus Treponema.</title>
        <authorList>
            <person name="Abt B."/>
            <person name="Goker M."/>
            <person name="Scheuner C."/>
            <person name="Han C."/>
            <person name="Lu M."/>
            <person name="Misra M."/>
            <person name="Lapidus A."/>
            <person name="Nolan M."/>
            <person name="Lucas S."/>
            <person name="Hammon N."/>
            <person name="Deshpande S."/>
            <person name="Cheng J.F."/>
            <person name="Tapia R."/>
            <person name="Goodwin L.A."/>
            <person name="Pitluck S."/>
            <person name="Liolios K."/>
            <person name="Pagani I."/>
            <person name="Ivanova N."/>
            <person name="Mavromatis K."/>
            <person name="Mikhailova N."/>
            <person name="Huntemann M."/>
            <person name="Pati A."/>
            <person name="Chen A."/>
            <person name="Palaniappan K."/>
            <person name="Land M."/>
            <person name="Hauser L."/>
            <person name="Jeffries C.D."/>
            <person name="Rohde M."/>
            <person name="Spring S."/>
            <person name="Gronow S."/>
            <person name="Detter J.C."/>
            <person name="Bristow J."/>
            <person name="Eisen J.A."/>
            <person name="Markowitz V."/>
            <person name="Hugenholtz P."/>
            <person name="Kyrpides N.C."/>
            <person name="Woyke T."/>
            <person name="Klenk H.P."/>
        </authorList>
    </citation>
    <scope>NUCLEOTIDE SEQUENCE</scope>
    <source>
        <strain evidence="5">ATCC 51460 / DSM 7334 / H1</strain>
    </source>
</reference>
<dbReference type="Pfam" id="PF09822">
    <property type="entry name" value="ABC_transp_aux"/>
    <property type="match status" value="1"/>
</dbReference>
<feature type="transmembrane region" description="Helical" evidence="1">
    <location>
        <begin position="496"/>
        <end position="518"/>
    </location>
</feature>
<dbReference type="STRING" id="744872.Spica_1288"/>
<evidence type="ECO:0000313" key="5">
    <source>
        <dbReference type="Proteomes" id="UP000000503"/>
    </source>
</evidence>
<organism evidence="4 5">
    <name type="scientific">Gracilinema caldarium (strain ATCC 51460 / DSM 7334 / H1)</name>
    <name type="common">Treponema caldarium</name>
    <dbReference type="NCBI Taxonomy" id="744872"/>
    <lineage>
        <taxon>Bacteria</taxon>
        <taxon>Pseudomonadati</taxon>
        <taxon>Spirochaetota</taxon>
        <taxon>Spirochaetia</taxon>
        <taxon>Spirochaetales</taxon>
        <taxon>Breznakiellaceae</taxon>
        <taxon>Gracilinema</taxon>
    </lineage>
</organism>
<dbReference type="RefSeq" id="WP_013968745.1">
    <property type="nucleotide sequence ID" value="NC_015732.1"/>
</dbReference>
<accession>F8F2P0</accession>
<dbReference type="InterPro" id="IPR019196">
    <property type="entry name" value="ABC_transp_unknown"/>
</dbReference>
<dbReference type="eggNOG" id="COG3225">
    <property type="taxonomic scope" value="Bacteria"/>
</dbReference>
<keyword evidence="1" id="KW-0472">Membrane</keyword>
<dbReference type="Proteomes" id="UP000000503">
    <property type="component" value="Chromosome"/>
</dbReference>
<keyword evidence="5" id="KW-1185">Reference proteome</keyword>
<proteinExistence type="predicted"/>
<protein>
    <submittedName>
        <fullName evidence="4">ABC-type uncharacterized transport system</fullName>
    </submittedName>
</protein>
<keyword evidence="1" id="KW-0812">Transmembrane</keyword>
<dbReference type="Pfam" id="PF23357">
    <property type="entry name" value="DUF7088"/>
    <property type="match status" value="1"/>
</dbReference>
<evidence type="ECO:0000256" key="1">
    <source>
        <dbReference type="SAM" id="Phobius"/>
    </source>
</evidence>
<dbReference type="OrthoDB" id="354042at2"/>
<feature type="domain" description="DUF7088" evidence="3">
    <location>
        <begin position="35"/>
        <end position="136"/>
    </location>
</feature>
<feature type="domain" description="ABC-type uncharacterised transport system" evidence="2">
    <location>
        <begin position="171"/>
        <end position="460"/>
    </location>
</feature>
<sequence length="538" mass="60556">MKKRQAVLITILTLIVILLGILNAQRLYVRFDITKNKSYTLSAVSKNLYKEIPEQVTITYYVSDKLVKMHPVPGEIQDLLHEYVAQSKGKIRLFVKDPVKAGVVVAVERLGIQPQQIQTVEQDQASVATVYTGIVIEYLDKTEVLPVVFSLETLEYDLTSRIRNLVKNTERQVGVLVADADKSWSNDYQYVDKILQKAGYKVRQLYRGDEIPESLSAVFVFGGAAALDEWDLYRLDYYLQRGGKILYAVDGVFVDSRSNLQARAIEDKGLLRMLETYGVRLDTKLVLDKANLTIPYQSMNMSGMVQVKLVRYPHWVVVLPQNSNSKHPLTARFDGLDLFWASPLTVNPPAGVSGDRLFSSTKEAWLMTKDFITNPDMESVFTNEASSTRGQYTLGVSLSGTFPSYFLGKKKPVKEGSKDMLPDLPSEPKTGRIIVIGDSEFPTNLVQYTNSNQNLEFLVQAADWLASDDDILSIRTRLPVSGRLNKISDPIERAQAILMSQLINMIIIPLLVIGYGVFRIMRRKARLQNQEARNAVSA</sequence>
<gene>
    <name evidence="4" type="ordered locus">Spica_1288</name>
</gene>
<evidence type="ECO:0000313" key="4">
    <source>
        <dbReference type="EMBL" id="AEJ19434.1"/>
    </source>
</evidence>
<dbReference type="InterPro" id="IPR055396">
    <property type="entry name" value="DUF7088"/>
</dbReference>
<dbReference type="AlphaFoldDB" id="F8F2P0"/>
<dbReference type="EMBL" id="CP002868">
    <property type="protein sequence ID" value="AEJ19434.1"/>
    <property type="molecule type" value="Genomic_DNA"/>
</dbReference>
<dbReference type="HOGENOM" id="CLU_018716_1_1_12"/>
<dbReference type="KEGG" id="scd:Spica_1288"/>
<name>F8F2P0_GRAC1</name>
<keyword evidence="1" id="KW-1133">Transmembrane helix</keyword>